<name>A0ABS4KPL2_9CLOT</name>
<dbReference type="Proteomes" id="UP001519307">
    <property type="component" value="Unassembled WGS sequence"/>
</dbReference>
<feature type="domain" description="HTH araC/xylS-type" evidence="12">
    <location>
        <begin position="256"/>
        <end position="354"/>
    </location>
</feature>
<evidence type="ECO:0000313" key="15">
    <source>
        <dbReference type="Proteomes" id="UP001519307"/>
    </source>
</evidence>
<dbReference type="Gene3D" id="3.40.50.2300">
    <property type="match status" value="1"/>
</dbReference>
<keyword evidence="7" id="KW-0238">DNA-binding</keyword>
<dbReference type="PROSITE" id="PS01124">
    <property type="entry name" value="HTH_ARAC_FAMILY_2"/>
    <property type="match status" value="1"/>
</dbReference>
<comment type="subcellular location">
    <subcellularLocation>
        <location evidence="1">Cytoplasm</location>
    </subcellularLocation>
</comment>
<dbReference type="InterPro" id="IPR051552">
    <property type="entry name" value="HptR"/>
</dbReference>
<evidence type="ECO:0000313" key="14">
    <source>
        <dbReference type="EMBL" id="MBP2031977.1"/>
    </source>
</evidence>
<accession>A0ABS4KPL2</accession>
<feature type="coiled-coil region" evidence="11">
    <location>
        <begin position="119"/>
        <end position="146"/>
    </location>
</feature>
<keyword evidence="5" id="KW-0902">Two-component regulatory system</keyword>
<evidence type="ECO:0000256" key="5">
    <source>
        <dbReference type="ARBA" id="ARBA00023012"/>
    </source>
</evidence>
<keyword evidence="8" id="KW-0804">Transcription</keyword>
<dbReference type="CDD" id="cd17536">
    <property type="entry name" value="REC_YesN-like"/>
    <property type="match status" value="1"/>
</dbReference>
<evidence type="ECO:0000256" key="11">
    <source>
        <dbReference type="SAM" id="Coils"/>
    </source>
</evidence>
<evidence type="ECO:0000256" key="8">
    <source>
        <dbReference type="ARBA" id="ARBA00023163"/>
    </source>
</evidence>
<evidence type="ECO:0000256" key="4">
    <source>
        <dbReference type="ARBA" id="ARBA00022553"/>
    </source>
</evidence>
<proteinExistence type="predicted"/>
<dbReference type="EMBL" id="JAGGLM010000002">
    <property type="protein sequence ID" value="MBP2031977.1"/>
    <property type="molecule type" value="Genomic_DNA"/>
</dbReference>
<dbReference type="InterPro" id="IPR001789">
    <property type="entry name" value="Sig_transdc_resp-reg_receiver"/>
</dbReference>
<protein>
    <recommendedName>
        <fullName evidence="2">Stage 0 sporulation protein A homolog</fullName>
    </recommendedName>
</protein>
<dbReference type="SMART" id="SM00342">
    <property type="entry name" value="HTH_ARAC"/>
    <property type="match status" value="1"/>
</dbReference>
<organism evidence="14 15">
    <name type="scientific">Clostridium algifaecis</name>
    <dbReference type="NCBI Taxonomy" id="1472040"/>
    <lineage>
        <taxon>Bacteria</taxon>
        <taxon>Bacillati</taxon>
        <taxon>Bacillota</taxon>
        <taxon>Clostridia</taxon>
        <taxon>Eubacteriales</taxon>
        <taxon>Clostridiaceae</taxon>
        <taxon>Clostridium</taxon>
    </lineage>
</organism>
<comment type="function">
    <text evidence="9">May play the central regulatory role in sporulation. It may be an element of the effector pathway responsible for the activation of sporulation genes in response to nutritional stress. Spo0A may act in concert with spo0H (a sigma factor) to control the expression of some genes that are critical to the sporulation process.</text>
</comment>
<feature type="domain" description="Response regulatory" evidence="13">
    <location>
        <begin position="3"/>
        <end position="121"/>
    </location>
</feature>
<evidence type="ECO:0000259" key="12">
    <source>
        <dbReference type="PROSITE" id="PS01124"/>
    </source>
</evidence>
<reference evidence="14 15" key="1">
    <citation type="submission" date="2021-03" db="EMBL/GenBank/DDBJ databases">
        <title>Genomic Encyclopedia of Type Strains, Phase IV (KMG-IV): sequencing the most valuable type-strain genomes for metagenomic binning, comparative biology and taxonomic classification.</title>
        <authorList>
            <person name="Goeker M."/>
        </authorList>
    </citation>
    <scope>NUCLEOTIDE SEQUENCE [LARGE SCALE GENOMIC DNA]</scope>
    <source>
        <strain evidence="14 15">DSM 28783</strain>
    </source>
</reference>
<gene>
    <name evidence="14" type="ORF">J2Z42_000642</name>
</gene>
<evidence type="ECO:0000256" key="10">
    <source>
        <dbReference type="PROSITE-ProRule" id="PRU00169"/>
    </source>
</evidence>
<dbReference type="PANTHER" id="PTHR42713:SF3">
    <property type="entry name" value="TRANSCRIPTIONAL REGULATORY PROTEIN HPTR"/>
    <property type="match status" value="1"/>
</dbReference>
<dbReference type="Gene3D" id="1.10.10.60">
    <property type="entry name" value="Homeodomain-like"/>
    <property type="match status" value="2"/>
</dbReference>
<dbReference type="InterPro" id="IPR018060">
    <property type="entry name" value="HTH_AraC"/>
</dbReference>
<keyword evidence="6" id="KW-0805">Transcription regulation</keyword>
<dbReference type="InterPro" id="IPR009057">
    <property type="entry name" value="Homeodomain-like_sf"/>
</dbReference>
<keyword evidence="15" id="KW-1185">Reference proteome</keyword>
<dbReference type="Pfam" id="PF12833">
    <property type="entry name" value="HTH_18"/>
    <property type="match status" value="1"/>
</dbReference>
<keyword evidence="4 10" id="KW-0597">Phosphoprotein</keyword>
<keyword evidence="11" id="KW-0175">Coiled coil</keyword>
<dbReference type="RefSeq" id="WP_209700914.1">
    <property type="nucleotide sequence ID" value="NZ_JAGGLM010000002.1"/>
</dbReference>
<sequence>MYKVLIVDDDKVSRYILRRYKKWNKFNFSIEGEACDGKEALKKLTVLKINLVITDIRMPGMNGIEFLSEIKKTKYNNICVILLSTYSDFEYAKQGIRLGAFDYITKPINDKMLDEALKRAEMYLDKNVIEEEKKSLEENITSYYSKNSFNELLLLITAGDYEAIVEGQKLFKNISYIRDNNLLKIELVFNNLLLRLQEEIFEIWPWLKFFQNIIVDETIVSSESIEKIETGFIENIKNMVQLVRKFELHQTDSLIKITCEYILQHIEEKISLEKISIETHTSKDYIGKLFKQATGYNLKQYVINVKMEHAKYLIKLGYYKNYEVCDKLGYSSVDYFCRLFKNYTGYTPMEFRKVI</sequence>
<dbReference type="Pfam" id="PF00072">
    <property type="entry name" value="Response_reg"/>
    <property type="match status" value="1"/>
</dbReference>
<dbReference type="SMART" id="SM00448">
    <property type="entry name" value="REC"/>
    <property type="match status" value="1"/>
</dbReference>
<dbReference type="SUPFAM" id="SSF52172">
    <property type="entry name" value="CheY-like"/>
    <property type="match status" value="1"/>
</dbReference>
<feature type="modified residue" description="4-aspartylphosphate" evidence="10">
    <location>
        <position position="55"/>
    </location>
</feature>
<evidence type="ECO:0000256" key="3">
    <source>
        <dbReference type="ARBA" id="ARBA00022490"/>
    </source>
</evidence>
<evidence type="ECO:0000256" key="6">
    <source>
        <dbReference type="ARBA" id="ARBA00023015"/>
    </source>
</evidence>
<evidence type="ECO:0000259" key="13">
    <source>
        <dbReference type="PROSITE" id="PS50110"/>
    </source>
</evidence>
<keyword evidence="3" id="KW-0963">Cytoplasm</keyword>
<dbReference type="SUPFAM" id="SSF46689">
    <property type="entry name" value="Homeodomain-like"/>
    <property type="match status" value="2"/>
</dbReference>
<evidence type="ECO:0000256" key="9">
    <source>
        <dbReference type="ARBA" id="ARBA00024867"/>
    </source>
</evidence>
<dbReference type="PROSITE" id="PS50110">
    <property type="entry name" value="RESPONSE_REGULATORY"/>
    <property type="match status" value="1"/>
</dbReference>
<dbReference type="InterPro" id="IPR011006">
    <property type="entry name" value="CheY-like_superfamily"/>
</dbReference>
<evidence type="ECO:0000256" key="7">
    <source>
        <dbReference type="ARBA" id="ARBA00023125"/>
    </source>
</evidence>
<dbReference type="PANTHER" id="PTHR42713">
    <property type="entry name" value="HISTIDINE KINASE-RELATED"/>
    <property type="match status" value="1"/>
</dbReference>
<comment type="caution">
    <text evidence="14">The sequence shown here is derived from an EMBL/GenBank/DDBJ whole genome shotgun (WGS) entry which is preliminary data.</text>
</comment>
<evidence type="ECO:0000256" key="2">
    <source>
        <dbReference type="ARBA" id="ARBA00018672"/>
    </source>
</evidence>
<evidence type="ECO:0000256" key="1">
    <source>
        <dbReference type="ARBA" id="ARBA00004496"/>
    </source>
</evidence>